<organism evidence="3 4">
    <name type="scientific">Kaistia terrae</name>
    <dbReference type="NCBI Taxonomy" id="537017"/>
    <lineage>
        <taxon>Bacteria</taxon>
        <taxon>Pseudomonadati</taxon>
        <taxon>Pseudomonadota</taxon>
        <taxon>Alphaproteobacteria</taxon>
        <taxon>Hyphomicrobiales</taxon>
        <taxon>Kaistiaceae</taxon>
        <taxon>Kaistia</taxon>
    </lineage>
</organism>
<evidence type="ECO:0000259" key="2">
    <source>
        <dbReference type="Pfam" id="PF11954"/>
    </source>
</evidence>
<name>A0ABW0Q2K9_9HYPH</name>
<dbReference type="InterPro" id="IPR012338">
    <property type="entry name" value="Beta-lactam/transpept-like"/>
</dbReference>
<accession>A0ABW0Q2K9</accession>
<dbReference type="PANTHER" id="PTHR46825:SF15">
    <property type="entry name" value="BETA-LACTAMASE-RELATED DOMAIN-CONTAINING PROTEIN"/>
    <property type="match status" value="1"/>
</dbReference>
<dbReference type="PANTHER" id="PTHR46825">
    <property type="entry name" value="D-ALANYL-D-ALANINE-CARBOXYPEPTIDASE/ENDOPEPTIDASE AMPH"/>
    <property type="match status" value="1"/>
</dbReference>
<dbReference type="Pfam" id="PF11954">
    <property type="entry name" value="DUF3471"/>
    <property type="match status" value="1"/>
</dbReference>
<keyword evidence="4" id="KW-1185">Reference proteome</keyword>
<dbReference type="Pfam" id="PF00144">
    <property type="entry name" value="Beta-lactamase"/>
    <property type="match status" value="1"/>
</dbReference>
<dbReference type="Proteomes" id="UP001596150">
    <property type="component" value="Unassembled WGS sequence"/>
</dbReference>
<sequence length="515" mass="54580">MSGNGVWRFATAAAFVGLGWGTASAEPVSRDKVLAALPRLEAMAQQLVADRAVPGLAIAIVHEDQIVYLKGFGLRDTSKAEVVDPDTVFQIASLSKPIASTVVASLVSDGVVGWDTRIADLDPAFRLHDAYPTAELTIRDLLAHRSGLPGLAGNELEDIGFDRETVLHRLRLVPPSSSFRAGYSYSNAGFTEAGVAAARPTGKPWEEVSEERLYRPLGMNATSSRHADFLARANRAALHIDLGQGWEAKVTRDPDMQSPAAGVSSSARDLAQWVRLQLAKGSFDDERLIGAEALAATHVPLMALGTNPATGATSFYGLGWNVELGRHGLNWGHAGAFSLGSRTLASLYPDASLGIVVLTNAFPTGAPEGLADSFFDLVFDGTVSRDWGSIWGDIYGGLFGPAVAQAKAAYATPPTPPSPPLPLAAYAGHYRNAYVGEAQVAEAGGALTLALGPKGARTYPLSHFDRDLFLIFPDAEMPDRPSAIRFAINPAGKAETVTIEFLDDEHLGTLARVAD</sequence>
<dbReference type="InterPro" id="IPR050491">
    <property type="entry name" value="AmpC-like"/>
</dbReference>
<dbReference type="GO" id="GO:0016787">
    <property type="term" value="F:hydrolase activity"/>
    <property type="evidence" value="ECO:0007669"/>
    <property type="project" value="UniProtKB-KW"/>
</dbReference>
<dbReference type="SUPFAM" id="SSF56601">
    <property type="entry name" value="beta-lactamase/transpeptidase-like"/>
    <property type="match status" value="1"/>
</dbReference>
<evidence type="ECO:0000313" key="3">
    <source>
        <dbReference type="EMBL" id="MFC5518913.1"/>
    </source>
</evidence>
<reference evidence="4" key="1">
    <citation type="journal article" date="2019" name="Int. J. Syst. Evol. Microbiol.">
        <title>The Global Catalogue of Microorganisms (GCM) 10K type strain sequencing project: providing services to taxonomists for standard genome sequencing and annotation.</title>
        <authorList>
            <consortium name="The Broad Institute Genomics Platform"/>
            <consortium name="The Broad Institute Genome Sequencing Center for Infectious Disease"/>
            <person name="Wu L."/>
            <person name="Ma J."/>
        </authorList>
    </citation>
    <scope>NUCLEOTIDE SEQUENCE [LARGE SCALE GENOMIC DNA]</scope>
    <source>
        <strain evidence="4">KACC 12633</strain>
    </source>
</reference>
<keyword evidence="3" id="KW-0378">Hydrolase</keyword>
<feature type="domain" description="Beta-lactamase-related" evidence="1">
    <location>
        <begin position="41"/>
        <end position="367"/>
    </location>
</feature>
<proteinExistence type="predicted"/>
<protein>
    <submittedName>
        <fullName evidence="3">Serine hydrolase</fullName>
    </submittedName>
</protein>
<dbReference type="Gene3D" id="2.40.128.600">
    <property type="match status" value="1"/>
</dbReference>
<dbReference type="InterPro" id="IPR001466">
    <property type="entry name" value="Beta-lactam-related"/>
</dbReference>
<evidence type="ECO:0000313" key="4">
    <source>
        <dbReference type="Proteomes" id="UP001596150"/>
    </source>
</evidence>
<gene>
    <name evidence="3" type="ORF">ACFPP9_24330</name>
</gene>
<dbReference type="InterPro" id="IPR021860">
    <property type="entry name" value="Peptidase_S12_Pab87-rel_C"/>
</dbReference>
<dbReference type="Gene3D" id="3.40.710.10">
    <property type="entry name" value="DD-peptidase/beta-lactamase superfamily"/>
    <property type="match status" value="1"/>
</dbReference>
<dbReference type="RefSeq" id="WP_266346398.1">
    <property type="nucleotide sequence ID" value="NZ_JAPKNH010000016.1"/>
</dbReference>
<evidence type="ECO:0000259" key="1">
    <source>
        <dbReference type="Pfam" id="PF00144"/>
    </source>
</evidence>
<dbReference type="EMBL" id="JBHSML010000030">
    <property type="protein sequence ID" value="MFC5518913.1"/>
    <property type="molecule type" value="Genomic_DNA"/>
</dbReference>
<comment type="caution">
    <text evidence="3">The sequence shown here is derived from an EMBL/GenBank/DDBJ whole genome shotgun (WGS) entry which is preliminary data.</text>
</comment>
<feature type="domain" description="Peptidase S12 Pab87-related C-terminal" evidence="2">
    <location>
        <begin position="413"/>
        <end position="500"/>
    </location>
</feature>